<dbReference type="Gene3D" id="2.40.30.10">
    <property type="entry name" value="Translation factors"/>
    <property type="match status" value="1"/>
</dbReference>
<dbReference type="InterPro" id="IPR053905">
    <property type="entry name" value="EF-G-like_DII"/>
</dbReference>
<dbReference type="Gene3D" id="3.30.70.240">
    <property type="match status" value="1"/>
</dbReference>
<dbReference type="InterPro" id="IPR035649">
    <property type="entry name" value="EFG_V"/>
</dbReference>
<evidence type="ECO:0000259" key="6">
    <source>
        <dbReference type="PROSITE" id="PS51722"/>
    </source>
</evidence>
<protein>
    <submittedName>
        <fullName evidence="7">Putative Elongation factor G</fullName>
    </submittedName>
</protein>
<dbReference type="Gene3D" id="3.30.230.10">
    <property type="match status" value="1"/>
</dbReference>
<dbReference type="InterPro" id="IPR009000">
    <property type="entry name" value="Transl_B-barrel_sf"/>
</dbReference>
<comment type="function">
    <text evidence="5">Catalyzes the GTP-dependent ribosomal translocation step during translation elongation. During this step, the ribosome changes from the pre-translocational (PRE) to the post-translocational (POST) state as the newly formed A-site-bound peptidyl-tRNA and P-site-bound deacylated tRNA move to the P and E sites, respectively. Catalyzes the coordinated movement of the two tRNA molecules, the mRNA and conformational changes in the ribosome.</text>
</comment>
<dbReference type="Gene3D" id="3.30.70.870">
    <property type="entry name" value="Elongation Factor G (Translational Gtpase), domain 3"/>
    <property type="match status" value="1"/>
</dbReference>
<dbReference type="GO" id="GO:0005525">
    <property type="term" value="F:GTP binding"/>
    <property type="evidence" value="ECO:0007669"/>
    <property type="project" value="UniProtKB-KW"/>
</dbReference>
<evidence type="ECO:0000256" key="2">
    <source>
        <dbReference type="ARBA" id="ARBA00022768"/>
    </source>
</evidence>
<evidence type="ECO:0000256" key="5">
    <source>
        <dbReference type="ARBA" id="ARBA00024731"/>
    </source>
</evidence>
<name>A0A3P3XK31_9SPIR</name>
<proteinExistence type="predicted"/>
<dbReference type="PANTHER" id="PTHR43261">
    <property type="entry name" value="TRANSLATION ELONGATION FACTOR G-RELATED"/>
    <property type="match status" value="1"/>
</dbReference>
<feature type="domain" description="Tr-type G" evidence="6">
    <location>
        <begin position="31"/>
        <end position="322"/>
    </location>
</feature>
<dbReference type="Pfam" id="PF22042">
    <property type="entry name" value="EF-G_D2"/>
    <property type="match status" value="1"/>
</dbReference>
<organism evidence="7">
    <name type="scientific">uncultured spirochete</name>
    <dbReference type="NCBI Taxonomy" id="156406"/>
    <lineage>
        <taxon>Bacteria</taxon>
        <taxon>Pseudomonadati</taxon>
        <taxon>Spirochaetota</taxon>
        <taxon>Spirochaetia</taxon>
        <taxon>Spirochaetales</taxon>
        <taxon>environmental samples</taxon>
    </lineage>
</organism>
<dbReference type="SUPFAM" id="SSF54980">
    <property type="entry name" value="EF-G C-terminal domain-like"/>
    <property type="match status" value="2"/>
</dbReference>
<keyword evidence="4" id="KW-0342">GTP-binding</keyword>
<dbReference type="CDD" id="cd16262">
    <property type="entry name" value="EFG_III"/>
    <property type="match status" value="1"/>
</dbReference>
<dbReference type="InterPro" id="IPR005225">
    <property type="entry name" value="Small_GTP-bd"/>
</dbReference>
<dbReference type="SUPFAM" id="SSF52540">
    <property type="entry name" value="P-loop containing nucleoside triphosphate hydrolases"/>
    <property type="match status" value="1"/>
</dbReference>
<dbReference type="Gene3D" id="3.40.50.300">
    <property type="entry name" value="P-loop containing nucleotide triphosphate hydrolases"/>
    <property type="match status" value="1"/>
</dbReference>
<evidence type="ECO:0000313" key="7">
    <source>
        <dbReference type="EMBL" id="SLM14179.1"/>
    </source>
</evidence>
<dbReference type="InterPro" id="IPR000795">
    <property type="entry name" value="T_Tr_GTP-bd_dom"/>
</dbReference>
<dbReference type="CDD" id="cd03713">
    <property type="entry name" value="EFG_mtEFG_C"/>
    <property type="match status" value="1"/>
</dbReference>
<dbReference type="PROSITE" id="PS51722">
    <property type="entry name" value="G_TR_2"/>
    <property type="match status" value="1"/>
</dbReference>
<keyword evidence="1" id="KW-0547">Nucleotide-binding</keyword>
<dbReference type="PRINTS" id="PR00315">
    <property type="entry name" value="ELONGATNFCT"/>
</dbReference>
<keyword evidence="3" id="KW-0648">Protein biosynthesis</keyword>
<dbReference type="InterPro" id="IPR035647">
    <property type="entry name" value="EFG_III/V"/>
</dbReference>
<dbReference type="SMART" id="SM00838">
    <property type="entry name" value="EFG_C"/>
    <property type="match status" value="1"/>
</dbReference>
<dbReference type="FunFam" id="3.30.70.240:FF:000001">
    <property type="entry name" value="Elongation factor G"/>
    <property type="match status" value="1"/>
</dbReference>
<evidence type="ECO:0000256" key="3">
    <source>
        <dbReference type="ARBA" id="ARBA00022917"/>
    </source>
</evidence>
<reference evidence="7" key="1">
    <citation type="submission" date="2017-02" db="EMBL/GenBank/DDBJ databases">
        <authorList>
            <person name="Regsiter A."/>
            <person name="William W."/>
        </authorList>
    </citation>
    <scope>NUCLEOTIDE SEQUENCE</scope>
    <source>
        <strain evidence="7">Bib</strain>
    </source>
</reference>
<dbReference type="PANTHER" id="PTHR43261:SF1">
    <property type="entry name" value="RIBOSOME-RELEASING FACTOR 2, MITOCHONDRIAL"/>
    <property type="match status" value="1"/>
</dbReference>
<evidence type="ECO:0000256" key="1">
    <source>
        <dbReference type="ARBA" id="ARBA00022741"/>
    </source>
</evidence>
<dbReference type="InterPro" id="IPR014721">
    <property type="entry name" value="Ribsml_uS5_D2-typ_fold_subgr"/>
</dbReference>
<dbReference type="GO" id="GO:0003924">
    <property type="term" value="F:GTPase activity"/>
    <property type="evidence" value="ECO:0007669"/>
    <property type="project" value="InterPro"/>
</dbReference>
<dbReference type="InterPro" id="IPR041095">
    <property type="entry name" value="EFG_II"/>
</dbReference>
<dbReference type="GO" id="GO:0003746">
    <property type="term" value="F:translation elongation factor activity"/>
    <property type="evidence" value="ECO:0007669"/>
    <property type="project" value="UniProtKB-KW"/>
</dbReference>
<dbReference type="AlphaFoldDB" id="A0A3P3XK31"/>
<dbReference type="InterPro" id="IPR009022">
    <property type="entry name" value="EFG_III"/>
</dbReference>
<dbReference type="EMBL" id="FWDM01000025">
    <property type="protein sequence ID" value="SLM14179.1"/>
    <property type="molecule type" value="Genomic_DNA"/>
</dbReference>
<dbReference type="SUPFAM" id="SSF50447">
    <property type="entry name" value="Translation proteins"/>
    <property type="match status" value="1"/>
</dbReference>
<dbReference type="InterPro" id="IPR027417">
    <property type="entry name" value="P-loop_NTPase"/>
</dbReference>
<dbReference type="Pfam" id="PF14492">
    <property type="entry name" value="EFG_III"/>
    <property type="match status" value="1"/>
</dbReference>
<dbReference type="GO" id="GO:0032790">
    <property type="term" value="P:ribosome disassembly"/>
    <property type="evidence" value="ECO:0007669"/>
    <property type="project" value="TreeGrafter"/>
</dbReference>
<sequence length="724" mass="79003">MPTESQPRGWLFLFVQQKYTDPAMNMQAAPISIRNIGILAHIDAGKTSITERVLHVAGVREKAGNVDEGTTATDYLTIERQHGITIKTAAVRFIHKGVRFHLLDTPGHVDFSAEVDRVLRVLDGAVIVLCAVSGVQVRTGFIASGCRAHKIPRMYFINKMDRRGADFFAAMQEIAGELGESVLPLQVPTFEGHQWNGIADLVNLRWFPAMLDMSENIAQAGESPASLDSIGLPIDQAPISEKSQRQIEQYREKILDRASMYDDRLTEMIVNGQQISPAHIRDALRPAIQRQDIMPALCGSSFSDISTALLLDAVIDYFPDPLERGCPPAKDLKNGSELNLPAAPDAPFSAYIFKSVLSQNLEPLGWLRIWSGTIREGMKVMAMPARKHVQIQRLYGVNGADVEHIESAAAGEIVGARLSFMEAGGTLCAANLQIIYESFKNPEPLVFMVIEPSSQAELPQLREALKHFSMEDVSLSVSEEKDTGRITIAGQGELHLDIIRERLKKEYGLRVRAGNPQVPKIERLKKAARLADQFVGDFGGERLAVGLGVFLENEKDNNANSLHVASGIRLSANYEACILRAMETVLAVGPCEGWPIVGTKVIVESFMPPGGAAGSTDKRSETAVEAAASSILRKAVNLAGTVVFVPIVQVSVEVPDDWFGSALASLQARGARIEAVEDTGGVKSIVAYAPMENLFGYATSLRSITEGRGVYQAKFDHYGSAREY</sequence>
<dbReference type="FunFam" id="3.40.50.300:FF:000514">
    <property type="entry name" value="Ribosome-releasing factor 2, mitochondrial"/>
    <property type="match status" value="1"/>
</dbReference>
<dbReference type="Pfam" id="PF00679">
    <property type="entry name" value="EFG_C"/>
    <property type="match status" value="1"/>
</dbReference>
<dbReference type="NCBIfam" id="TIGR00231">
    <property type="entry name" value="small_GTP"/>
    <property type="match status" value="1"/>
</dbReference>
<dbReference type="InterPro" id="IPR000640">
    <property type="entry name" value="EFG_V-like"/>
</dbReference>
<evidence type="ECO:0000256" key="4">
    <source>
        <dbReference type="ARBA" id="ARBA00023134"/>
    </source>
</evidence>
<gene>
    <name evidence="7" type="ORF">SPIROBIBN47_310055</name>
</gene>
<keyword evidence="2 7" id="KW-0251">Elongation factor</keyword>
<accession>A0A3P3XK31</accession>
<dbReference type="Pfam" id="PF00009">
    <property type="entry name" value="GTP_EFTU"/>
    <property type="match status" value="1"/>
</dbReference>